<dbReference type="NCBIfam" id="TIGR00486">
    <property type="entry name" value="YbgI_SA1388"/>
    <property type="match status" value="1"/>
</dbReference>
<evidence type="ECO:0000256" key="3">
    <source>
        <dbReference type="ARBA" id="ARBA00022112"/>
    </source>
</evidence>
<feature type="binding site" evidence="6">
    <location>
        <position position="67"/>
    </location>
    <ligand>
        <name>a divalent metal cation</name>
        <dbReference type="ChEBI" id="CHEBI:60240"/>
        <label>1</label>
    </ligand>
</feature>
<evidence type="ECO:0000256" key="5">
    <source>
        <dbReference type="PIRNR" id="PIRNR037489"/>
    </source>
</evidence>
<accession>A0A1H5WWJ4</accession>
<dbReference type="AlphaFoldDB" id="A0A1H5WWJ4"/>
<evidence type="ECO:0000256" key="1">
    <source>
        <dbReference type="ARBA" id="ARBA00006964"/>
    </source>
</evidence>
<dbReference type="GO" id="GO:0005737">
    <property type="term" value="C:cytoplasm"/>
    <property type="evidence" value="ECO:0007669"/>
    <property type="project" value="TreeGrafter"/>
</dbReference>
<dbReference type="RefSeq" id="WP_103924921.1">
    <property type="nucleotide sequence ID" value="NZ_FNVR01000011.1"/>
</dbReference>
<evidence type="ECO:0000256" key="6">
    <source>
        <dbReference type="PIRSR" id="PIRSR602678-1"/>
    </source>
</evidence>
<keyword evidence="4 5" id="KW-0479">Metal-binding</keyword>
<protein>
    <recommendedName>
        <fullName evidence="3 5">GTP cyclohydrolase 1 type 2 homolog</fullName>
    </recommendedName>
</protein>
<name>A0A1H5WWJ4_9BACT</name>
<dbReference type="FunFam" id="3.40.1390.30:FF:000001">
    <property type="entry name" value="GTP cyclohydrolase 1 type 2"/>
    <property type="match status" value="1"/>
</dbReference>
<evidence type="ECO:0000256" key="2">
    <source>
        <dbReference type="ARBA" id="ARBA00011643"/>
    </source>
</evidence>
<gene>
    <name evidence="7" type="ORF">SAMN03080598_02260</name>
</gene>
<dbReference type="PIRSF" id="PIRSF037489">
    <property type="entry name" value="UCP037489_NIF3_YqfO"/>
    <property type="match status" value="1"/>
</dbReference>
<dbReference type="EMBL" id="FNVR01000011">
    <property type="protein sequence ID" value="SEG03550.1"/>
    <property type="molecule type" value="Genomic_DNA"/>
</dbReference>
<dbReference type="Pfam" id="PF01784">
    <property type="entry name" value="DUF34_NIF3"/>
    <property type="match status" value="1"/>
</dbReference>
<evidence type="ECO:0000313" key="7">
    <source>
        <dbReference type="EMBL" id="SEG03550.1"/>
    </source>
</evidence>
<comment type="subunit">
    <text evidence="2">Homohexamer.</text>
</comment>
<keyword evidence="8" id="KW-1185">Reference proteome</keyword>
<comment type="similarity">
    <text evidence="1 5">Belongs to the GTP cyclohydrolase I type 2/NIF3 family.</text>
</comment>
<dbReference type="InterPro" id="IPR036069">
    <property type="entry name" value="DUF34/NIF3_sf"/>
</dbReference>
<dbReference type="Proteomes" id="UP000236736">
    <property type="component" value="Unassembled WGS sequence"/>
</dbReference>
<sequence length="366" mass="40533">MGYRIQDVISYLERLAPPAYQEGYDNATLICGDRKEGLKGVVCTLDCTEAVVDEAIQLGANLIVAHHPIVFKGLKSLTGRNYVERTVIKAIKNDIAIFAIHTNLDHVALGVNKRICERLGLTHTKILQPKKQVLSKLDFFVPVEKKGEVLDAVFAAGAGQIGEYKDCSFQLEGMGTFTPSDNAKPYSGKPGTPQFEKEIRIEVILPTYLSNKVISAMKKAHPYEEVAYYLISLENENQEVGAGMIGTMPKPMDSGEFLDYLKEKMNLRIIKHTTMISGKITKVAVCGGAGVFLLPDAKRAGADVFVTSDVKYHEFFDAEDQLILCDIGHYESEIFTKELLGELLSQNFPNIAVYLTKVVTNPTSYR</sequence>
<feature type="binding site" evidence="6">
    <location>
        <position position="105"/>
    </location>
    <ligand>
        <name>a divalent metal cation</name>
        <dbReference type="ChEBI" id="CHEBI:60240"/>
        <label>1</label>
    </ligand>
</feature>
<dbReference type="STRING" id="1120964.GCA_001313265_03831"/>
<feature type="binding site" evidence="6">
    <location>
        <position position="66"/>
    </location>
    <ligand>
        <name>a divalent metal cation</name>
        <dbReference type="ChEBI" id="CHEBI:60240"/>
        <label>1</label>
    </ligand>
</feature>
<feature type="binding site" evidence="6">
    <location>
        <position position="329"/>
    </location>
    <ligand>
        <name>a divalent metal cation</name>
        <dbReference type="ChEBI" id="CHEBI:60240"/>
        <label>1</label>
    </ligand>
</feature>
<dbReference type="InterPro" id="IPR002678">
    <property type="entry name" value="DUF34/NIF3"/>
</dbReference>
<dbReference type="SUPFAM" id="SSF102705">
    <property type="entry name" value="NIF3 (NGG1p interacting factor 3)-like"/>
    <property type="match status" value="1"/>
</dbReference>
<dbReference type="InterPro" id="IPR015867">
    <property type="entry name" value="N-reg_PII/ATP_PRibTrfase_C"/>
</dbReference>
<organism evidence="7 8">
    <name type="scientific">Algoriphagus boritolerans DSM 17298 = JCM 18970</name>
    <dbReference type="NCBI Taxonomy" id="1120964"/>
    <lineage>
        <taxon>Bacteria</taxon>
        <taxon>Pseudomonadati</taxon>
        <taxon>Bacteroidota</taxon>
        <taxon>Cytophagia</taxon>
        <taxon>Cytophagales</taxon>
        <taxon>Cyclobacteriaceae</taxon>
        <taxon>Algoriphagus</taxon>
    </lineage>
</organism>
<evidence type="ECO:0000313" key="8">
    <source>
        <dbReference type="Proteomes" id="UP000236736"/>
    </source>
</evidence>
<dbReference type="PANTHER" id="PTHR13799:SF14">
    <property type="entry name" value="GTP CYCLOHYDROLASE 1 TYPE 2 HOMOLOG"/>
    <property type="match status" value="1"/>
</dbReference>
<dbReference type="InterPro" id="IPR017221">
    <property type="entry name" value="DUF34/NIF3_bac"/>
</dbReference>
<feature type="binding site" evidence="6">
    <location>
        <position position="333"/>
    </location>
    <ligand>
        <name>a divalent metal cation</name>
        <dbReference type="ChEBI" id="CHEBI:60240"/>
        <label>1</label>
    </ligand>
</feature>
<dbReference type="OrthoDB" id="9792792at2"/>
<dbReference type="Gene3D" id="3.30.70.120">
    <property type="match status" value="1"/>
</dbReference>
<dbReference type="GO" id="GO:0046872">
    <property type="term" value="F:metal ion binding"/>
    <property type="evidence" value="ECO:0007669"/>
    <property type="project" value="UniProtKB-UniRule"/>
</dbReference>
<proteinExistence type="inferred from homology"/>
<dbReference type="PANTHER" id="PTHR13799">
    <property type="entry name" value="NGG1 INTERACTING FACTOR 3"/>
    <property type="match status" value="1"/>
</dbReference>
<reference evidence="8" key="1">
    <citation type="submission" date="2016-10" db="EMBL/GenBank/DDBJ databases">
        <authorList>
            <person name="Varghese N."/>
            <person name="Submissions S."/>
        </authorList>
    </citation>
    <scope>NUCLEOTIDE SEQUENCE [LARGE SCALE GENOMIC DNA]</scope>
    <source>
        <strain evidence="8">DSM 17298</strain>
    </source>
</reference>
<dbReference type="Gene3D" id="3.40.1390.30">
    <property type="entry name" value="NIF3 (NGG1p interacting factor 3)-like"/>
    <property type="match status" value="1"/>
</dbReference>
<evidence type="ECO:0000256" key="4">
    <source>
        <dbReference type="ARBA" id="ARBA00022723"/>
    </source>
</evidence>